<sequence>MNAYAFPISPFKHFTHQIPNSVSLVRFNPFKVYSNKNQVSFDESAYEAERLRLDAKARESMAIEAAENDEDDPKAWKWVIRKRIWDLMEARNIAQFPRPVHHRIPNFVGAPAAAVKLSRLEVFLKANCVKVNPDTPQKQVRFLTLNGGKKLLTPQPRLRTGFFSVLESHTLNPSTMNEACTSVGVAKYGRPIGLDEKIKVDLIIVGSVAVDPKTGARLGKGEGFAELEYGMLRYMGAIDDSTPIVTSIHDEQLVDDIPVEKLLIHDVPVDIICTPTQVIFTNTSIPKPQGIYWDKLSPEKLGQIKILRQLKAKIERETGQILPTGPSEKLPPTSQRRKKR</sequence>
<feature type="region of interest" description="Disordered" evidence="1">
    <location>
        <begin position="317"/>
        <end position="340"/>
    </location>
</feature>
<evidence type="ECO:0008006" key="4">
    <source>
        <dbReference type="Google" id="ProtNLM"/>
    </source>
</evidence>
<dbReference type="Pfam" id="PF01812">
    <property type="entry name" value="5-FTHF_cyc-lig"/>
    <property type="match status" value="1"/>
</dbReference>
<dbReference type="Gene3D" id="3.40.50.10420">
    <property type="entry name" value="NagB/RpiA/CoA transferase-like"/>
    <property type="match status" value="1"/>
</dbReference>
<evidence type="ECO:0000313" key="2">
    <source>
        <dbReference type="EMBL" id="KAD4584767.1"/>
    </source>
</evidence>
<dbReference type="InterPro" id="IPR002698">
    <property type="entry name" value="FTHF_cligase"/>
</dbReference>
<dbReference type="InterPro" id="IPR024185">
    <property type="entry name" value="FTHF_cligase-like_sf"/>
</dbReference>
<dbReference type="GO" id="GO:0005737">
    <property type="term" value="C:cytoplasm"/>
    <property type="evidence" value="ECO:0007669"/>
    <property type="project" value="TreeGrafter"/>
</dbReference>
<dbReference type="Proteomes" id="UP000326396">
    <property type="component" value="Linkage Group LG2"/>
</dbReference>
<dbReference type="PANTHER" id="PTHR13017:SF0">
    <property type="entry name" value="METHENYLTETRAHYDROFOLATE SYNTHASE DOMAIN-CONTAINING PROTEIN"/>
    <property type="match status" value="1"/>
</dbReference>
<reference evidence="2 3" key="1">
    <citation type="submission" date="2019-05" db="EMBL/GenBank/DDBJ databases">
        <title>Mikania micrantha, genome provides insights into the molecular mechanism of rapid growth.</title>
        <authorList>
            <person name="Liu B."/>
        </authorList>
    </citation>
    <scope>NUCLEOTIDE SEQUENCE [LARGE SCALE GENOMIC DNA]</scope>
    <source>
        <strain evidence="2">NLD-2019</strain>
        <tissue evidence="2">Leaf</tissue>
    </source>
</reference>
<dbReference type="InterPro" id="IPR037171">
    <property type="entry name" value="NagB/RpiA_transferase-like"/>
</dbReference>
<accession>A0A5N6NBV9</accession>
<organism evidence="2 3">
    <name type="scientific">Mikania micrantha</name>
    <name type="common">bitter vine</name>
    <dbReference type="NCBI Taxonomy" id="192012"/>
    <lineage>
        <taxon>Eukaryota</taxon>
        <taxon>Viridiplantae</taxon>
        <taxon>Streptophyta</taxon>
        <taxon>Embryophyta</taxon>
        <taxon>Tracheophyta</taxon>
        <taxon>Spermatophyta</taxon>
        <taxon>Magnoliopsida</taxon>
        <taxon>eudicotyledons</taxon>
        <taxon>Gunneridae</taxon>
        <taxon>Pentapetalae</taxon>
        <taxon>asterids</taxon>
        <taxon>campanulids</taxon>
        <taxon>Asterales</taxon>
        <taxon>Asteraceae</taxon>
        <taxon>Asteroideae</taxon>
        <taxon>Heliantheae alliance</taxon>
        <taxon>Eupatorieae</taxon>
        <taxon>Mikania</taxon>
    </lineage>
</organism>
<dbReference type="EMBL" id="SZYD01000012">
    <property type="protein sequence ID" value="KAD4584767.1"/>
    <property type="molecule type" value="Genomic_DNA"/>
</dbReference>
<proteinExistence type="predicted"/>
<keyword evidence="3" id="KW-1185">Reference proteome</keyword>
<evidence type="ECO:0000313" key="3">
    <source>
        <dbReference type="Proteomes" id="UP000326396"/>
    </source>
</evidence>
<dbReference type="SUPFAM" id="SSF100950">
    <property type="entry name" value="NagB/RpiA/CoA transferase-like"/>
    <property type="match status" value="1"/>
</dbReference>
<dbReference type="AlphaFoldDB" id="A0A5N6NBV9"/>
<dbReference type="PANTHER" id="PTHR13017">
    <property type="entry name" value="5-FORMYLTETRAHYDROFOLATE CYCLO-LIGASE-RELATED"/>
    <property type="match status" value="1"/>
</dbReference>
<dbReference type="FunFam" id="3.40.50.10420:FF:000004">
    <property type="entry name" value="5-formyltetrahydrofolate cyclo-ligase-like protein COG0212"/>
    <property type="match status" value="1"/>
</dbReference>
<protein>
    <recommendedName>
        <fullName evidence="4">5-formyltetrahydrofolate cyclo-ligase</fullName>
    </recommendedName>
</protein>
<gene>
    <name evidence="2" type="ORF">E3N88_22368</name>
</gene>
<evidence type="ECO:0000256" key="1">
    <source>
        <dbReference type="SAM" id="MobiDB-lite"/>
    </source>
</evidence>
<dbReference type="OrthoDB" id="433414at2759"/>
<comment type="caution">
    <text evidence="2">The sequence shown here is derived from an EMBL/GenBank/DDBJ whole genome shotgun (WGS) entry which is preliminary data.</text>
</comment>
<name>A0A5N6NBV9_9ASTR</name>